<feature type="transmembrane region" description="Helical" evidence="4">
    <location>
        <begin position="167"/>
        <end position="191"/>
    </location>
</feature>
<keyword evidence="4" id="KW-0472">Membrane</keyword>
<feature type="transmembrane region" description="Helical" evidence="4">
    <location>
        <begin position="212"/>
        <end position="230"/>
    </location>
</feature>
<evidence type="ECO:0000256" key="4">
    <source>
        <dbReference type="SAM" id="Phobius"/>
    </source>
</evidence>
<protein>
    <submittedName>
        <fullName evidence="5">Sugar ABC transporter permease</fullName>
    </submittedName>
</protein>
<evidence type="ECO:0000256" key="3">
    <source>
        <dbReference type="SAM" id="MobiDB-lite"/>
    </source>
</evidence>
<dbReference type="KEGG" id="aace:A0U92_10405"/>
<dbReference type="AlphaFoldDB" id="A0A1U9KH41"/>
<sequence>MESSFQSAGKADISVNLKGLSAAGVAAGGPDGLRGRTMTASTGQIPAVTPTLSIQESMKHAPSLRGGVLADTDGDDEWRDDPDNEDTVQRSSLMLALMDIGEGLRLWRLAVSLGWLDIKLQFRGSRVGPLWLTLGTAVMIGSMGGIYSNLFHIVLKDYLPYLAISMILWQIGIAGVTQDACTCFISAASSIRATRLPFSLQAFRVLVRNGAMFAYNIVVPVGVYVIFGLLPGPVALLALPGLLIWAVNAFAFCLLLGSVAARYRDIPPIVASVVQVAFYVTPIIWNGRQLGEKGWWLIFNPFYSLLEIVRQPLTGDMPSLLVWSVAIGLSVLLWISSLFVFSRSRAQLAFWI</sequence>
<keyword evidence="2" id="KW-0813">Transport</keyword>
<keyword evidence="4" id="KW-1133">Transmembrane helix</keyword>
<name>A0A1U9KH41_ACEAC</name>
<accession>A0A1U9KH41</accession>
<gene>
    <name evidence="5" type="ORF">A0U92_10405</name>
</gene>
<proteinExistence type="inferred from homology"/>
<feature type="transmembrane region" description="Helical" evidence="4">
    <location>
        <begin position="269"/>
        <end position="287"/>
    </location>
</feature>
<feature type="region of interest" description="Disordered" evidence="3">
    <location>
        <begin position="65"/>
        <end position="85"/>
    </location>
</feature>
<reference evidence="5 6" key="1">
    <citation type="submission" date="2016-03" db="EMBL/GenBank/DDBJ databases">
        <title>Acetic acid bacteria sequencing.</title>
        <authorList>
            <person name="Brandt J."/>
            <person name="Jakob F."/>
            <person name="Vogel R.F."/>
        </authorList>
    </citation>
    <scope>NUCLEOTIDE SEQUENCE [LARGE SCALE GENOMIC DNA]</scope>
    <source>
        <strain evidence="5 6">TMW2.1153</strain>
    </source>
</reference>
<feature type="transmembrane region" description="Helical" evidence="4">
    <location>
        <begin position="236"/>
        <end position="257"/>
    </location>
</feature>
<evidence type="ECO:0000313" key="5">
    <source>
        <dbReference type="EMBL" id="AQS85124.1"/>
    </source>
</evidence>
<feature type="transmembrane region" description="Helical" evidence="4">
    <location>
        <begin position="129"/>
        <end position="147"/>
    </location>
</feature>
<dbReference type="PANTHER" id="PTHR30413:SF10">
    <property type="entry name" value="CAPSULE POLYSACCHARIDE EXPORT INNER-MEMBRANE PROTEIN CTRC"/>
    <property type="match status" value="1"/>
</dbReference>
<feature type="compositionally biased region" description="Acidic residues" evidence="3">
    <location>
        <begin position="72"/>
        <end position="85"/>
    </location>
</feature>
<organism evidence="5 6">
    <name type="scientific">Acetobacter aceti</name>
    <dbReference type="NCBI Taxonomy" id="435"/>
    <lineage>
        <taxon>Bacteria</taxon>
        <taxon>Pseudomonadati</taxon>
        <taxon>Pseudomonadota</taxon>
        <taxon>Alphaproteobacteria</taxon>
        <taxon>Acetobacterales</taxon>
        <taxon>Acetobacteraceae</taxon>
        <taxon>Acetobacter</taxon>
        <taxon>Acetobacter subgen. Acetobacter</taxon>
    </lineage>
</organism>
<feature type="transmembrane region" description="Helical" evidence="4">
    <location>
        <begin position="320"/>
        <end position="341"/>
    </location>
</feature>
<dbReference type="EMBL" id="CP014692">
    <property type="protein sequence ID" value="AQS85124.1"/>
    <property type="molecule type" value="Genomic_DNA"/>
</dbReference>
<keyword evidence="6" id="KW-1185">Reference proteome</keyword>
<evidence type="ECO:0000256" key="2">
    <source>
        <dbReference type="ARBA" id="ARBA00022448"/>
    </source>
</evidence>
<dbReference type="Proteomes" id="UP000188937">
    <property type="component" value="Chromosome"/>
</dbReference>
<comment type="similarity">
    <text evidence="1">Belongs to the ABC-2 integral membrane protein family.</text>
</comment>
<keyword evidence="4" id="KW-0812">Transmembrane</keyword>
<dbReference type="PANTHER" id="PTHR30413">
    <property type="entry name" value="INNER MEMBRANE TRANSPORT PERMEASE"/>
    <property type="match status" value="1"/>
</dbReference>
<evidence type="ECO:0000256" key="1">
    <source>
        <dbReference type="ARBA" id="ARBA00007783"/>
    </source>
</evidence>
<dbReference type="STRING" id="435.A0U92_10405"/>
<evidence type="ECO:0000313" key="6">
    <source>
        <dbReference type="Proteomes" id="UP000188937"/>
    </source>
</evidence>
<dbReference type="GO" id="GO:0015920">
    <property type="term" value="P:lipopolysaccharide transport"/>
    <property type="evidence" value="ECO:0007669"/>
    <property type="project" value="TreeGrafter"/>
</dbReference>